<dbReference type="WBParaSite" id="ASIM_0000515601-mRNA-1">
    <property type="protein sequence ID" value="ASIM_0000515601-mRNA-1"/>
    <property type="gene ID" value="ASIM_0000515601"/>
</dbReference>
<keyword evidence="3" id="KW-1185">Reference proteome</keyword>
<feature type="region of interest" description="Disordered" evidence="1">
    <location>
        <begin position="42"/>
        <end position="138"/>
    </location>
</feature>
<dbReference type="EMBL" id="UYRR01009226">
    <property type="protein sequence ID" value="VDK24780.1"/>
    <property type="molecule type" value="Genomic_DNA"/>
</dbReference>
<reference evidence="4" key="1">
    <citation type="submission" date="2017-02" db="UniProtKB">
        <authorList>
            <consortium name="WormBaseParasite"/>
        </authorList>
    </citation>
    <scope>IDENTIFICATION</scope>
</reference>
<reference evidence="2 3" key="2">
    <citation type="submission" date="2018-11" db="EMBL/GenBank/DDBJ databases">
        <authorList>
            <consortium name="Pathogen Informatics"/>
        </authorList>
    </citation>
    <scope>NUCLEOTIDE SEQUENCE [LARGE SCALE GENOMIC DNA]</scope>
</reference>
<feature type="compositionally biased region" description="Polar residues" evidence="1">
    <location>
        <begin position="108"/>
        <end position="138"/>
    </location>
</feature>
<evidence type="ECO:0000313" key="4">
    <source>
        <dbReference type="WBParaSite" id="ASIM_0000515601-mRNA-1"/>
    </source>
</evidence>
<protein>
    <submittedName>
        <fullName evidence="2 4">Uncharacterized protein</fullName>
    </submittedName>
</protein>
<sequence>MRQQHIRTRRRLKMNPEKVSASITCNTLSSSDVRLLPGGLSSRSRLAESQENSLFSQNTRDHRHSPRDYRNESIQPNYRNRLPVQRNFAAKNDQQSESSTREFRDSRNSSQEFGTTASSTNTSMHSDNQPSHELASEQQRAFKNETHTNKMERLEFKSDSIVESGKERTNDFRNASRDRPFSRQSSFKDGILSYRQPFNGKFEYYIVKNNK</sequence>
<feature type="compositionally biased region" description="Polar residues" evidence="1">
    <location>
        <begin position="47"/>
        <end position="58"/>
    </location>
</feature>
<organism evidence="4">
    <name type="scientific">Anisakis simplex</name>
    <name type="common">Herring worm</name>
    <dbReference type="NCBI Taxonomy" id="6269"/>
    <lineage>
        <taxon>Eukaryota</taxon>
        <taxon>Metazoa</taxon>
        <taxon>Ecdysozoa</taxon>
        <taxon>Nematoda</taxon>
        <taxon>Chromadorea</taxon>
        <taxon>Rhabditida</taxon>
        <taxon>Spirurina</taxon>
        <taxon>Ascaridomorpha</taxon>
        <taxon>Ascaridoidea</taxon>
        <taxon>Anisakidae</taxon>
        <taxon>Anisakis</taxon>
        <taxon>Anisakis simplex complex</taxon>
    </lineage>
</organism>
<evidence type="ECO:0000256" key="1">
    <source>
        <dbReference type="SAM" id="MobiDB-lite"/>
    </source>
</evidence>
<evidence type="ECO:0000313" key="2">
    <source>
        <dbReference type="EMBL" id="VDK24780.1"/>
    </source>
</evidence>
<accession>A0A0M3JC26</accession>
<dbReference type="Proteomes" id="UP000267096">
    <property type="component" value="Unassembled WGS sequence"/>
</dbReference>
<gene>
    <name evidence="2" type="ORF">ASIM_LOCUS4958</name>
</gene>
<evidence type="ECO:0000313" key="3">
    <source>
        <dbReference type="Proteomes" id="UP000267096"/>
    </source>
</evidence>
<proteinExistence type="predicted"/>
<name>A0A0M3JC26_ANISI</name>
<dbReference type="AlphaFoldDB" id="A0A0M3JC26"/>